<dbReference type="InterPro" id="IPR028098">
    <property type="entry name" value="Glyco_trans_4-like_N"/>
</dbReference>
<name>A0A2W7S5I1_9RHOB</name>
<protein>
    <submittedName>
        <fullName evidence="3">Phosphatidylinositol alpha-1,6-mannosyltransferase</fullName>
    </submittedName>
</protein>
<dbReference type="Pfam" id="PF00534">
    <property type="entry name" value="Glycos_transf_1"/>
    <property type="match status" value="1"/>
</dbReference>
<proteinExistence type="predicted"/>
<evidence type="ECO:0000259" key="2">
    <source>
        <dbReference type="Pfam" id="PF13439"/>
    </source>
</evidence>
<dbReference type="CDD" id="cd03801">
    <property type="entry name" value="GT4_PimA-like"/>
    <property type="match status" value="1"/>
</dbReference>
<sequence>MVAMSEHPETNNIFILPRLQREAVTQLPVGIRQFPAVGSRLLYSLQAIRLALKLKPRIVYCGHAFMAPLALLVARLAGARLLSHVHGLEVWEPLPPTKRHALASSDLILCVSNFTAGKVVEVTGVNPKRCEVIYNTIDDRFTPGDRAAARAHFGLAQEAVVLSTVSRLDCGQRHKGHDRIIPLLAELSRDVPGLTYVIAGTGDDRDRLEGLAHDTGAADLVRFLGFVPDADLPDLYRASDLYVMPSHGEGFGIAFVEAMCCGTPALGLDIGGAGDALRDGELGRAVAKADFAHALRDAVTAAPADHADLAARTRATFGRSAFAERLARACGPLLP</sequence>
<keyword evidence="3" id="KW-0328">Glycosyltransferase</keyword>
<keyword evidence="3" id="KW-0808">Transferase</keyword>
<gene>
    <name evidence="3" type="ORF">LY56_01322</name>
</gene>
<comment type="caution">
    <text evidence="3">The sequence shown here is derived from an EMBL/GenBank/DDBJ whole genome shotgun (WGS) entry which is preliminary data.</text>
</comment>
<dbReference type="InterPro" id="IPR001296">
    <property type="entry name" value="Glyco_trans_1"/>
</dbReference>
<keyword evidence="4" id="KW-1185">Reference proteome</keyword>
<reference evidence="3 4" key="1">
    <citation type="submission" date="2018-06" db="EMBL/GenBank/DDBJ databases">
        <title>Genomic Encyclopedia of Archaeal and Bacterial Type Strains, Phase II (KMG-II): from individual species to whole genera.</title>
        <authorList>
            <person name="Goeker M."/>
        </authorList>
    </citation>
    <scope>NUCLEOTIDE SEQUENCE [LARGE SCALE GENOMIC DNA]</scope>
    <source>
        <strain evidence="3 4">DSM 13087</strain>
    </source>
</reference>
<accession>A0A2W7S5I1</accession>
<evidence type="ECO:0000313" key="3">
    <source>
        <dbReference type="EMBL" id="PZX45762.1"/>
    </source>
</evidence>
<dbReference type="Proteomes" id="UP000249364">
    <property type="component" value="Unassembled WGS sequence"/>
</dbReference>
<dbReference type="InterPro" id="IPR050194">
    <property type="entry name" value="Glycosyltransferase_grp1"/>
</dbReference>
<dbReference type="Gene3D" id="3.40.50.2000">
    <property type="entry name" value="Glycogen Phosphorylase B"/>
    <property type="match status" value="2"/>
</dbReference>
<feature type="domain" description="Glycosyltransferase subfamily 4-like N-terminal" evidence="2">
    <location>
        <begin position="25"/>
        <end position="139"/>
    </location>
</feature>
<evidence type="ECO:0000259" key="1">
    <source>
        <dbReference type="Pfam" id="PF00534"/>
    </source>
</evidence>
<dbReference type="PANTHER" id="PTHR45947">
    <property type="entry name" value="SULFOQUINOVOSYL TRANSFERASE SQD2"/>
    <property type="match status" value="1"/>
</dbReference>
<organism evidence="3 4">
    <name type="scientific">Roseinatronobacter thiooxidans</name>
    <dbReference type="NCBI Taxonomy" id="121821"/>
    <lineage>
        <taxon>Bacteria</taxon>
        <taxon>Pseudomonadati</taxon>
        <taxon>Pseudomonadota</taxon>
        <taxon>Alphaproteobacteria</taxon>
        <taxon>Rhodobacterales</taxon>
        <taxon>Paracoccaceae</taxon>
        <taxon>Roseinatronobacter</taxon>
    </lineage>
</organism>
<dbReference type="AlphaFoldDB" id="A0A2W7S5I1"/>
<dbReference type="Pfam" id="PF13439">
    <property type="entry name" value="Glyco_transf_4"/>
    <property type="match status" value="1"/>
</dbReference>
<feature type="domain" description="Glycosyl transferase family 1" evidence="1">
    <location>
        <begin position="154"/>
        <end position="302"/>
    </location>
</feature>
<dbReference type="PANTHER" id="PTHR45947:SF3">
    <property type="entry name" value="SULFOQUINOVOSYL TRANSFERASE SQD2"/>
    <property type="match status" value="1"/>
</dbReference>
<evidence type="ECO:0000313" key="4">
    <source>
        <dbReference type="Proteomes" id="UP000249364"/>
    </source>
</evidence>
<dbReference type="EMBL" id="QKZQ01000005">
    <property type="protein sequence ID" value="PZX45762.1"/>
    <property type="molecule type" value="Genomic_DNA"/>
</dbReference>
<dbReference type="SUPFAM" id="SSF53756">
    <property type="entry name" value="UDP-Glycosyltransferase/glycogen phosphorylase"/>
    <property type="match status" value="1"/>
</dbReference>
<dbReference type="GO" id="GO:0016757">
    <property type="term" value="F:glycosyltransferase activity"/>
    <property type="evidence" value="ECO:0007669"/>
    <property type="project" value="UniProtKB-KW"/>
</dbReference>